<protein>
    <recommendedName>
        <fullName evidence="6">C3H1-type domain-containing protein</fullName>
    </recommendedName>
</protein>
<gene>
    <name evidence="7" type="ORF">BDY17DRAFT_300737</name>
</gene>
<evidence type="ECO:0000256" key="1">
    <source>
        <dbReference type="ARBA" id="ARBA00022723"/>
    </source>
</evidence>
<dbReference type="InterPro" id="IPR000571">
    <property type="entry name" value="Znf_CCCH"/>
</dbReference>
<feature type="compositionally biased region" description="Polar residues" evidence="5">
    <location>
        <begin position="65"/>
        <end position="87"/>
    </location>
</feature>
<feature type="zinc finger region" description="C3H1-type" evidence="4">
    <location>
        <begin position="460"/>
        <end position="487"/>
    </location>
</feature>
<dbReference type="Pfam" id="PF00642">
    <property type="entry name" value="zf-CCCH"/>
    <property type="match status" value="1"/>
</dbReference>
<feature type="compositionally biased region" description="Basic and acidic residues" evidence="5">
    <location>
        <begin position="185"/>
        <end position="196"/>
    </location>
</feature>
<evidence type="ECO:0000256" key="2">
    <source>
        <dbReference type="ARBA" id="ARBA00022771"/>
    </source>
</evidence>
<evidence type="ECO:0000256" key="4">
    <source>
        <dbReference type="PROSITE-ProRule" id="PRU00723"/>
    </source>
</evidence>
<dbReference type="GO" id="GO:0008270">
    <property type="term" value="F:zinc ion binding"/>
    <property type="evidence" value="ECO:0007669"/>
    <property type="project" value="UniProtKB-KW"/>
</dbReference>
<dbReference type="SUPFAM" id="SSF90229">
    <property type="entry name" value="CCCH zinc finger"/>
    <property type="match status" value="1"/>
</dbReference>
<keyword evidence="1 4" id="KW-0479">Metal-binding</keyword>
<feature type="compositionally biased region" description="Low complexity" evidence="5">
    <location>
        <begin position="426"/>
        <end position="435"/>
    </location>
</feature>
<feature type="region of interest" description="Disordered" evidence="5">
    <location>
        <begin position="1"/>
        <end position="220"/>
    </location>
</feature>
<feature type="compositionally biased region" description="Basic and acidic residues" evidence="5">
    <location>
        <begin position="512"/>
        <end position="521"/>
    </location>
</feature>
<dbReference type="GeneID" id="54475119"/>
<feature type="compositionally biased region" description="Polar residues" evidence="5">
    <location>
        <begin position="297"/>
        <end position="312"/>
    </location>
</feature>
<feature type="domain" description="C3H1-type" evidence="6">
    <location>
        <begin position="460"/>
        <end position="487"/>
    </location>
</feature>
<dbReference type="Pfam" id="PF10453">
    <property type="entry name" value="NUFIP1"/>
    <property type="match status" value="1"/>
</dbReference>
<sequence>MSGFSFPPPPPPPPKVDQPGGAQQGTQYSSETRGRGRGRYQNQRGQRRGDGNQFANGDRQHDRQQNTAPYGHSNPSWPQQQPRTSNLPPGAYVNPNFVPTPFATGRGNSNAGSNHANARPQLLSDRGGSPSRTVAGHKRKLEALRGPVQERKPPPPTPPSIPSFGVPLSAPPSRVEVPHVAGAERAVRSKSGDRTKSLGLVPTSLEAQHSSSESEDDAREVDEEAMYAELGDKLTFEHNGVIMSLTSQADLADWKKERQKKWPTNARMREKEETRYRVGEERKRLLAGANLLNARASTGQLRTTAVRQQLSMDQKERSGPSEVHEPSTARKPESELEKMKKQLSEQTKHLEALRKKVADSEARNRETQRQRDLNDSNAAKVTDTGVMPDDEETQHLEEIDGSTGAMAVSNVTKEAAPDDDQESSKDSSSVISSDSASEDSDEAPPEEVTSKPEPTTAPHSQKPVCRYFAASGHCRDGDACRFRHERSEGTGDGVASRSLQRPQQSVRPSPRAHVDGKERKSIHERLVEQEQGEADRLALKVIKYLGGAGFFNSDDTVAAAVEHQ</sequence>
<keyword evidence="2 4" id="KW-0863">Zinc-finger</keyword>
<dbReference type="SMART" id="SM00356">
    <property type="entry name" value="ZnF_C3H1"/>
    <property type="match status" value="1"/>
</dbReference>
<dbReference type="Gene3D" id="4.10.1000.10">
    <property type="entry name" value="Zinc finger, CCCH-type"/>
    <property type="match status" value="1"/>
</dbReference>
<dbReference type="AlphaFoldDB" id="A0A6A6PMS8"/>
<dbReference type="RefSeq" id="XP_033587696.1">
    <property type="nucleotide sequence ID" value="XM_033734117.1"/>
</dbReference>
<dbReference type="InterPro" id="IPR036855">
    <property type="entry name" value="Znf_CCCH_sf"/>
</dbReference>
<organism evidence="7 8">
    <name type="scientific">Neohortaea acidophila</name>
    <dbReference type="NCBI Taxonomy" id="245834"/>
    <lineage>
        <taxon>Eukaryota</taxon>
        <taxon>Fungi</taxon>
        <taxon>Dikarya</taxon>
        <taxon>Ascomycota</taxon>
        <taxon>Pezizomycotina</taxon>
        <taxon>Dothideomycetes</taxon>
        <taxon>Dothideomycetidae</taxon>
        <taxon>Mycosphaerellales</taxon>
        <taxon>Teratosphaeriaceae</taxon>
        <taxon>Neohortaea</taxon>
    </lineage>
</organism>
<reference evidence="7" key="1">
    <citation type="journal article" date="2020" name="Stud. Mycol.">
        <title>101 Dothideomycetes genomes: a test case for predicting lifestyles and emergence of pathogens.</title>
        <authorList>
            <person name="Haridas S."/>
            <person name="Albert R."/>
            <person name="Binder M."/>
            <person name="Bloem J."/>
            <person name="Labutti K."/>
            <person name="Salamov A."/>
            <person name="Andreopoulos B."/>
            <person name="Baker S."/>
            <person name="Barry K."/>
            <person name="Bills G."/>
            <person name="Bluhm B."/>
            <person name="Cannon C."/>
            <person name="Castanera R."/>
            <person name="Culley D."/>
            <person name="Daum C."/>
            <person name="Ezra D."/>
            <person name="Gonzalez J."/>
            <person name="Henrissat B."/>
            <person name="Kuo A."/>
            <person name="Liang C."/>
            <person name="Lipzen A."/>
            <person name="Lutzoni F."/>
            <person name="Magnuson J."/>
            <person name="Mondo S."/>
            <person name="Nolan M."/>
            <person name="Ohm R."/>
            <person name="Pangilinan J."/>
            <person name="Park H.-J."/>
            <person name="Ramirez L."/>
            <person name="Alfaro M."/>
            <person name="Sun H."/>
            <person name="Tritt A."/>
            <person name="Yoshinaga Y."/>
            <person name="Zwiers L.-H."/>
            <person name="Turgeon B."/>
            <person name="Goodwin S."/>
            <person name="Spatafora J."/>
            <person name="Crous P."/>
            <person name="Grigoriev I."/>
        </authorList>
    </citation>
    <scope>NUCLEOTIDE SEQUENCE</scope>
    <source>
        <strain evidence="7">CBS 113389</strain>
    </source>
</reference>
<dbReference type="PROSITE" id="PS50103">
    <property type="entry name" value="ZF_C3H1"/>
    <property type="match status" value="1"/>
</dbReference>
<feature type="region of interest" description="Disordered" evidence="5">
    <location>
        <begin position="484"/>
        <end position="521"/>
    </location>
</feature>
<name>A0A6A6PMS8_9PEZI</name>
<feature type="compositionally biased region" description="Pro residues" evidence="5">
    <location>
        <begin position="1"/>
        <end position="16"/>
    </location>
</feature>
<evidence type="ECO:0000259" key="6">
    <source>
        <dbReference type="PROSITE" id="PS50103"/>
    </source>
</evidence>
<keyword evidence="8" id="KW-1185">Reference proteome</keyword>
<proteinExistence type="predicted"/>
<feature type="compositionally biased region" description="Low complexity" evidence="5">
    <location>
        <begin position="105"/>
        <end position="119"/>
    </location>
</feature>
<evidence type="ECO:0000256" key="3">
    <source>
        <dbReference type="ARBA" id="ARBA00022833"/>
    </source>
</evidence>
<evidence type="ECO:0000313" key="8">
    <source>
        <dbReference type="Proteomes" id="UP000799767"/>
    </source>
</evidence>
<feature type="compositionally biased region" description="Basic and acidic residues" evidence="5">
    <location>
        <begin position="313"/>
        <end position="374"/>
    </location>
</feature>
<dbReference type="OrthoDB" id="273070at2759"/>
<feature type="region of interest" description="Disordered" evidence="5">
    <location>
        <begin position="293"/>
        <end position="464"/>
    </location>
</feature>
<evidence type="ECO:0000313" key="7">
    <source>
        <dbReference type="EMBL" id="KAF2481126.1"/>
    </source>
</evidence>
<dbReference type="EMBL" id="MU001638">
    <property type="protein sequence ID" value="KAF2481126.1"/>
    <property type="molecule type" value="Genomic_DNA"/>
</dbReference>
<feature type="compositionally biased region" description="Acidic residues" evidence="5">
    <location>
        <begin position="436"/>
        <end position="445"/>
    </location>
</feature>
<feature type="compositionally biased region" description="Polar residues" evidence="5">
    <location>
        <begin position="497"/>
        <end position="507"/>
    </location>
</feature>
<dbReference type="InterPro" id="IPR019496">
    <property type="entry name" value="NUFIP1_cons_dom"/>
</dbReference>
<evidence type="ECO:0000256" key="5">
    <source>
        <dbReference type="SAM" id="MobiDB-lite"/>
    </source>
</evidence>
<dbReference type="Proteomes" id="UP000799767">
    <property type="component" value="Unassembled WGS sequence"/>
</dbReference>
<keyword evidence="3 4" id="KW-0862">Zinc</keyword>
<accession>A0A6A6PMS8</accession>